<comment type="function">
    <text evidence="5">Could be a nuclease involved in processing of the 5'-end of pre-16S rRNA.</text>
</comment>
<keyword evidence="2 5" id="KW-0690">Ribosome biogenesis</keyword>
<evidence type="ECO:0000259" key="6">
    <source>
        <dbReference type="SMART" id="SM00732"/>
    </source>
</evidence>
<protein>
    <recommendedName>
        <fullName evidence="5">Putative pre-16S rRNA nuclease</fullName>
        <ecNumber evidence="5">3.1.-.-</ecNumber>
    </recommendedName>
</protein>
<dbReference type="GO" id="GO:0005829">
    <property type="term" value="C:cytosol"/>
    <property type="evidence" value="ECO:0007669"/>
    <property type="project" value="TreeGrafter"/>
</dbReference>
<dbReference type="STRING" id="1576369.SAMN05421753_10637"/>
<feature type="domain" description="YqgF/RNase H-like" evidence="6">
    <location>
        <begin position="15"/>
        <end position="115"/>
    </location>
</feature>
<keyword evidence="3 5" id="KW-0540">Nuclease</keyword>
<dbReference type="EMBL" id="FOQD01000006">
    <property type="protein sequence ID" value="SFI14933.1"/>
    <property type="molecule type" value="Genomic_DNA"/>
</dbReference>
<name>A0A1I3FUK8_9PLAN</name>
<evidence type="ECO:0000256" key="3">
    <source>
        <dbReference type="ARBA" id="ARBA00022722"/>
    </source>
</evidence>
<evidence type="ECO:0000313" key="7">
    <source>
        <dbReference type="EMBL" id="SFI14933.1"/>
    </source>
</evidence>
<dbReference type="InterPro" id="IPR012337">
    <property type="entry name" value="RNaseH-like_sf"/>
</dbReference>
<dbReference type="GO" id="GO:0016788">
    <property type="term" value="F:hydrolase activity, acting on ester bonds"/>
    <property type="evidence" value="ECO:0007669"/>
    <property type="project" value="UniProtKB-UniRule"/>
</dbReference>
<dbReference type="InterPro" id="IPR005227">
    <property type="entry name" value="YqgF"/>
</dbReference>
<dbReference type="SUPFAM" id="SSF53098">
    <property type="entry name" value="Ribonuclease H-like"/>
    <property type="match status" value="1"/>
</dbReference>
<keyword evidence="8" id="KW-1185">Reference proteome</keyword>
<keyword evidence="1 5" id="KW-0963">Cytoplasm</keyword>
<dbReference type="Proteomes" id="UP000199518">
    <property type="component" value="Unassembled WGS sequence"/>
</dbReference>
<dbReference type="CDD" id="cd16964">
    <property type="entry name" value="YqgF"/>
    <property type="match status" value="1"/>
</dbReference>
<evidence type="ECO:0000313" key="8">
    <source>
        <dbReference type="Proteomes" id="UP000199518"/>
    </source>
</evidence>
<dbReference type="AlphaFoldDB" id="A0A1I3FUK8"/>
<dbReference type="GO" id="GO:0000967">
    <property type="term" value="P:rRNA 5'-end processing"/>
    <property type="evidence" value="ECO:0007669"/>
    <property type="project" value="UniProtKB-UniRule"/>
</dbReference>
<dbReference type="RefSeq" id="WP_092049382.1">
    <property type="nucleotide sequence ID" value="NZ_FOQD01000006.1"/>
</dbReference>
<dbReference type="InterPro" id="IPR006641">
    <property type="entry name" value="YqgF/RNaseH-like_dom"/>
</dbReference>
<comment type="subcellular location">
    <subcellularLocation>
        <location evidence="5">Cytoplasm</location>
    </subcellularLocation>
</comment>
<dbReference type="GO" id="GO:0004518">
    <property type="term" value="F:nuclease activity"/>
    <property type="evidence" value="ECO:0007669"/>
    <property type="project" value="UniProtKB-KW"/>
</dbReference>
<dbReference type="PANTHER" id="PTHR33317:SF4">
    <property type="entry name" value="POLYNUCLEOTIDYL TRANSFERASE, RIBONUCLEASE H-LIKE SUPERFAMILY PROTEIN"/>
    <property type="match status" value="1"/>
</dbReference>
<dbReference type="OrthoDB" id="9790539at2"/>
<dbReference type="NCBIfam" id="TIGR00250">
    <property type="entry name" value="RNAse_H_YqgF"/>
    <property type="match status" value="1"/>
</dbReference>
<dbReference type="InterPro" id="IPR037027">
    <property type="entry name" value="YqgF/RNaseH-like_dom_sf"/>
</dbReference>
<keyword evidence="4 5" id="KW-0378">Hydrolase</keyword>
<evidence type="ECO:0000256" key="1">
    <source>
        <dbReference type="ARBA" id="ARBA00022490"/>
    </source>
</evidence>
<gene>
    <name evidence="7" type="ORF">SAMN05421753_10637</name>
</gene>
<comment type="similarity">
    <text evidence="5">Belongs to the YqgF HJR family.</text>
</comment>
<dbReference type="EC" id="3.1.-.-" evidence="5"/>
<reference evidence="8" key="1">
    <citation type="submission" date="2016-10" db="EMBL/GenBank/DDBJ databases">
        <authorList>
            <person name="Varghese N."/>
            <person name="Submissions S."/>
        </authorList>
    </citation>
    <scope>NUCLEOTIDE SEQUENCE [LARGE SCALE GENOMIC DNA]</scope>
    <source>
        <strain evidence="8">DSM 26348</strain>
    </source>
</reference>
<dbReference type="HAMAP" id="MF_00651">
    <property type="entry name" value="Nuclease_YqgF"/>
    <property type="match status" value="1"/>
</dbReference>
<dbReference type="PANTHER" id="PTHR33317">
    <property type="entry name" value="POLYNUCLEOTIDYL TRANSFERASE, RIBONUCLEASE H-LIKE SUPERFAMILY PROTEIN"/>
    <property type="match status" value="1"/>
</dbReference>
<evidence type="ECO:0000256" key="4">
    <source>
        <dbReference type="ARBA" id="ARBA00022801"/>
    </source>
</evidence>
<evidence type="ECO:0000256" key="5">
    <source>
        <dbReference type="HAMAP-Rule" id="MF_00651"/>
    </source>
</evidence>
<accession>A0A1I3FUK8</accession>
<evidence type="ECO:0000256" key="2">
    <source>
        <dbReference type="ARBA" id="ARBA00022517"/>
    </source>
</evidence>
<dbReference type="SMART" id="SM00732">
    <property type="entry name" value="YqgFc"/>
    <property type="match status" value="1"/>
</dbReference>
<organism evidence="7 8">
    <name type="scientific">Planctomicrobium piriforme</name>
    <dbReference type="NCBI Taxonomy" id="1576369"/>
    <lineage>
        <taxon>Bacteria</taxon>
        <taxon>Pseudomonadati</taxon>
        <taxon>Planctomycetota</taxon>
        <taxon>Planctomycetia</taxon>
        <taxon>Planctomycetales</taxon>
        <taxon>Planctomycetaceae</taxon>
        <taxon>Planctomicrobium</taxon>
    </lineage>
</organism>
<dbReference type="Pfam" id="PF03652">
    <property type="entry name" value="RuvX"/>
    <property type="match status" value="1"/>
</dbReference>
<sequence>MTAPSETPSTFPPAGRLLGIDYGTKRVGVAIATPDRTIASPLEIYQRRNEQLDARYFKTVIEDYRPCGIVVGLPVHVSGAEGESAQGARRYGKWLGELSGLPVEFWDERYTSSVAEDYLLGADMTRQQRKKRIDMVAAQIMLQSYLNFHRPPASLTELAADVDADDETSEEE</sequence>
<dbReference type="Gene3D" id="3.30.420.140">
    <property type="entry name" value="YqgF/RNase H-like domain"/>
    <property type="match status" value="1"/>
</dbReference>
<proteinExistence type="inferred from homology"/>